<sequence length="143" mass="16330">MVALIFTAFSIIGYNASLKSILRYGLILASLIWLVRAMSVPFGLHTLVGVFGFILIMHKIAKVSLVNSFYVTFFVQFMLASLETIVHFTVNKVFGVVFVTQDWLWILIGWPQIIIILVFGWIIKKWLRPWILSKFKNGGILHG</sequence>
<feature type="transmembrane region" description="Helical" evidence="1">
    <location>
        <begin position="103"/>
        <end position="123"/>
    </location>
</feature>
<proteinExistence type="predicted"/>
<keyword evidence="1" id="KW-0812">Transmembrane</keyword>
<dbReference type="AlphaFoldDB" id="F6B3V4"/>
<evidence type="ECO:0000256" key="1">
    <source>
        <dbReference type="SAM" id="Phobius"/>
    </source>
</evidence>
<accession>F6B3V4</accession>
<dbReference type="HOGENOM" id="CLU_1802998_0_0_9"/>
<protein>
    <submittedName>
        <fullName evidence="2">Uncharacterized protein</fullName>
    </submittedName>
</protein>
<gene>
    <name evidence="2" type="ordered locus">Desca_0014</name>
</gene>
<evidence type="ECO:0000313" key="3">
    <source>
        <dbReference type="Proteomes" id="UP000009226"/>
    </source>
</evidence>
<dbReference type="EMBL" id="CP002736">
    <property type="protein sequence ID" value="AEF92919.1"/>
    <property type="molecule type" value="Genomic_DNA"/>
</dbReference>
<dbReference type="Proteomes" id="UP000009226">
    <property type="component" value="Chromosome"/>
</dbReference>
<keyword evidence="1" id="KW-0472">Membrane</keyword>
<organism evidence="2 3">
    <name type="scientific">Desulfotomaculum nigrificans (strain DSM 14880 / VKM B-2319 / CO-1-SRB)</name>
    <name type="common">Desulfotomaculum carboxydivorans</name>
    <dbReference type="NCBI Taxonomy" id="868595"/>
    <lineage>
        <taxon>Bacteria</taxon>
        <taxon>Bacillati</taxon>
        <taxon>Bacillota</taxon>
        <taxon>Clostridia</taxon>
        <taxon>Eubacteriales</taxon>
        <taxon>Desulfotomaculaceae</taxon>
        <taxon>Desulfotomaculum</taxon>
    </lineage>
</organism>
<reference evidence="2 3" key="1">
    <citation type="submission" date="2011-05" db="EMBL/GenBank/DDBJ databases">
        <title>Complete sequence of Desulfotomaculum carboxydivorans CO-1-SRB.</title>
        <authorList>
            <consortium name="US DOE Joint Genome Institute"/>
            <person name="Lucas S."/>
            <person name="Han J."/>
            <person name="Lapidus A."/>
            <person name="Cheng J.-F."/>
            <person name="Goodwin L."/>
            <person name="Pitluck S."/>
            <person name="Peters L."/>
            <person name="Mikhailova N."/>
            <person name="Lu M."/>
            <person name="Han C."/>
            <person name="Tapia R."/>
            <person name="Land M."/>
            <person name="Hauser L."/>
            <person name="Kyrpides N."/>
            <person name="Ivanova N."/>
            <person name="Pagani I."/>
            <person name="Stams A."/>
            <person name="Plugge C."/>
            <person name="Muyzer G."/>
            <person name="Kuever J."/>
            <person name="Parshina S."/>
            <person name="Ivanova A."/>
            <person name="Nazina T."/>
            <person name="Woyke T."/>
        </authorList>
    </citation>
    <scope>NUCLEOTIDE SEQUENCE [LARGE SCALE GENOMIC DNA]</scope>
    <source>
        <strain evidence="3">DSM 14880 / VKM B-2319 / CO-1-SRB</strain>
    </source>
</reference>
<dbReference type="STRING" id="868595.Desca_0014"/>
<feature type="transmembrane region" description="Helical" evidence="1">
    <location>
        <begin position="34"/>
        <end position="57"/>
    </location>
</feature>
<keyword evidence="1" id="KW-1133">Transmembrane helix</keyword>
<keyword evidence="3" id="KW-1185">Reference proteome</keyword>
<dbReference type="KEGG" id="dca:Desca_0014"/>
<evidence type="ECO:0000313" key="2">
    <source>
        <dbReference type="EMBL" id="AEF92919.1"/>
    </source>
</evidence>
<feature type="transmembrane region" description="Helical" evidence="1">
    <location>
        <begin position="69"/>
        <end position="91"/>
    </location>
</feature>
<name>F6B3V4_DESCC</name>